<dbReference type="STRING" id="7719.ENSCINP00000035562"/>
<dbReference type="GO" id="GO:0016712">
    <property type="term" value="F:oxidoreductase activity, acting on paired donors, with incorporation or reduction of molecular oxygen, reduced flavin or flavoprotein as one donor, and incorporation of one atom of oxygen"/>
    <property type="evidence" value="ECO:0000318"/>
    <property type="project" value="GO_Central"/>
</dbReference>
<dbReference type="FunFam" id="1.10.630.10:FF:000094">
    <property type="entry name" value="cytochrome P450 2J6-like"/>
    <property type="match status" value="1"/>
</dbReference>
<keyword evidence="4 8" id="KW-0560">Oxidoreductase</keyword>
<dbReference type="Proteomes" id="UP000008144">
    <property type="component" value="Chromosome 3"/>
</dbReference>
<dbReference type="GO" id="GO:0009404">
    <property type="term" value="P:toxin metabolic process"/>
    <property type="evidence" value="ECO:0000318"/>
    <property type="project" value="GO_Central"/>
</dbReference>
<keyword evidence="3 7" id="KW-0479">Metal-binding</keyword>
<evidence type="ECO:0000256" key="2">
    <source>
        <dbReference type="ARBA" id="ARBA00022617"/>
    </source>
</evidence>
<keyword evidence="6 8" id="KW-0503">Monooxygenase</keyword>
<evidence type="ECO:0000256" key="3">
    <source>
        <dbReference type="ARBA" id="ARBA00022723"/>
    </source>
</evidence>
<accession>H2Y0X8</accession>
<evidence type="ECO:0000256" key="7">
    <source>
        <dbReference type="PIRSR" id="PIRSR602401-1"/>
    </source>
</evidence>
<dbReference type="Ensembl" id="ENSCINT00000036043.1">
    <property type="protein sequence ID" value="ENSCINP00000035562.1"/>
    <property type="gene ID" value="ENSCING00000022976.1"/>
</dbReference>
<dbReference type="PRINTS" id="PR00385">
    <property type="entry name" value="P450"/>
</dbReference>
<dbReference type="HOGENOM" id="CLU_001570_22_0_1"/>
<feature type="binding site" description="axial binding residue" evidence="7">
    <location>
        <position position="462"/>
    </location>
    <ligand>
        <name>heme</name>
        <dbReference type="ChEBI" id="CHEBI:30413"/>
    </ligand>
    <ligandPart>
        <name>Fe</name>
        <dbReference type="ChEBI" id="CHEBI:18248"/>
    </ligandPart>
</feature>
<dbReference type="SUPFAM" id="SSF48264">
    <property type="entry name" value="Cytochrome P450"/>
    <property type="match status" value="1"/>
</dbReference>
<evidence type="ECO:0000313" key="11">
    <source>
        <dbReference type="Proteomes" id="UP000008144"/>
    </source>
</evidence>
<evidence type="ECO:0000256" key="9">
    <source>
        <dbReference type="SAM" id="Phobius"/>
    </source>
</evidence>
<keyword evidence="9" id="KW-1133">Transmembrane helix</keyword>
<keyword evidence="9" id="KW-0472">Membrane</keyword>
<keyword evidence="2 7" id="KW-0349">Heme</keyword>
<dbReference type="AlphaFoldDB" id="H2Y0X8"/>
<evidence type="ECO:0000313" key="10">
    <source>
        <dbReference type="Ensembl" id="ENSCINP00000035562.1"/>
    </source>
</evidence>
<keyword evidence="5 7" id="KW-0408">Iron</keyword>
<dbReference type="EMBL" id="EAAA01001807">
    <property type="status" value="NOT_ANNOTATED_CDS"/>
    <property type="molecule type" value="Genomic_DNA"/>
</dbReference>
<dbReference type="OMA" id="KMSLIGC"/>
<dbReference type="Gene3D" id="1.10.630.10">
    <property type="entry name" value="Cytochrome P450"/>
    <property type="match status" value="1"/>
</dbReference>
<dbReference type="InterPro" id="IPR036396">
    <property type="entry name" value="Cyt_P450_sf"/>
</dbReference>
<evidence type="ECO:0000256" key="4">
    <source>
        <dbReference type="ARBA" id="ARBA00023002"/>
    </source>
</evidence>
<comment type="similarity">
    <text evidence="1 8">Belongs to the cytochrome P450 family.</text>
</comment>
<organism evidence="10 11">
    <name type="scientific">Ciona intestinalis</name>
    <name type="common">Transparent sea squirt</name>
    <name type="synonym">Ascidia intestinalis</name>
    <dbReference type="NCBI Taxonomy" id="7719"/>
    <lineage>
        <taxon>Eukaryota</taxon>
        <taxon>Metazoa</taxon>
        <taxon>Chordata</taxon>
        <taxon>Tunicata</taxon>
        <taxon>Ascidiacea</taxon>
        <taxon>Phlebobranchia</taxon>
        <taxon>Cionidae</taxon>
        <taxon>Ciona</taxon>
    </lineage>
</organism>
<protein>
    <submittedName>
        <fullName evidence="10">Cytochrome P450 1A1-like</fullName>
    </submittedName>
</protein>
<keyword evidence="11" id="KW-1185">Reference proteome</keyword>
<dbReference type="PANTHER" id="PTHR24289:SF15">
    <property type="entry name" value="CYTOCHROME P450 FAMILY 1 SUBFAMILY B MEMBER 1"/>
    <property type="match status" value="1"/>
</dbReference>
<evidence type="ECO:0000256" key="5">
    <source>
        <dbReference type="ARBA" id="ARBA00023004"/>
    </source>
</evidence>
<sequence>SVWVVIKWVKETMMSNSSFETIVAVATLLLLLMFVSENWNWLKIPGPIPWPIIGNLGSLKGTKFLSIHEMYKIYGRIFRLKFGRVKAVVLCDVELIKEALLDRGRSLSGRPQFASYRLVSGCKSVVTNDPRCLREWVNYKSTMVQTLCSISNNNEMKELMNERIGSVLVYMIQELEKGGDGQNFAEDIVTKTVANFLCTVCYGETYDFNSKEFNNLIEMSRHYTDNLSKSILRDMIPLAEILPSVNKGRADFAKTSYHLHLWFLKRVEEVIQHFQPNKLNDLASVMVSDLTNDPTENISNITEKDRNSIAAIINDLVQEGYHSLYSMALWVVTYMIKYPEEVKKIENELNEVLDDYLPTLHDQESLPHTMAFINEVLRCRPSLPLAVPHSATEDTKLGGYDISKDTMVVASLYSANRDPKVWANPDQFDPSRFLAKDDLGVKVLDETKVEQVFTFSLGDRKCPGEDIGRSFLFLTTAYLAHTCKLKPDPAKPPTFQTKPGSITRPKDFGVQLNVKKCWLGVFKPDDNEE</sequence>
<evidence type="ECO:0000256" key="1">
    <source>
        <dbReference type="ARBA" id="ARBA00010617"/>
    </source>
</evidence>
<feature type="transmembrane region" description="Helical" evidence="9">
    <location>
        <begin position="17"/>
        <end position="35"/>
    </location>
</feature>
<dbReference type="PANTHER" id="PTHR24289">
    <property type="entry name" value="STEROID 17-ALPHA-HYDROXYLASE/17,20 LYASE"/>
    <property type="match status" value="1"/>
</dbReference>
<dbReference type="GO" id="GO:0006706">
    <property type="term" value="P:steroid catabolic process"/>
    <property type="evidence" value="ECO:0000318"/>
    <property type="project" value="GO_Central"/>
</dbReference>
<dbReference type="GO" id="GO:0020037">
    <property type="term" value="F:heme binding"/>
    <property type="evidence" value="ECO:0007669"/>
    <property type="project" value="InterPro"/>
</dbReference>
<dbReference type="PROSITE" id="PS00086">
    <property type="entry name" value="CYTOCHROME_P450"/>
    <property type="match status" value="1"/>
</dbReference>
<dbReference type="GO" id="GO:0042178">
    <property type="term" value="P:xenobiotic catabolic process"/>
    <property type="evidence" value="ECO:0000318"/>
    <property type="project" value="GO_Central"/>
</dbReference>
<dbReference type="PRINTS" id="PR00463">
    <property type="entry name" value="EP450I"/>
</dbReference>
<dbReference type="GO" id="GO:0005739">
    <property type="term" value="C:mitochondrion"/>
    <property type="evidence" value="ECO:0000318"/>
    <property type="project" value="GO_Central"/>
</dbReference>
<reference evidence="10" key="3">
    <citation type="submission" date="2025-08" db="UniProtKB">
        <authorList>
            <consortium name="Ensembl"/>
        </authorList>
    </citation>
    <scope>IDENTIFICATION</scope>
</reference>
<dbReference type="GO" id="GO:0008210">
    <property type="term" value="P:estrogen metabolic process"/>
    <property type="evidence" value="ECO:0000318"/>
    <property type="project" value="GO_Central"/>
</dbReference>
<proteinExistence type="inferred from homology"/>
<reference evidence="11" key="1">
    <citation type="journal article" date="2002" name="Science">
        <title>The draft genome of Ciona intestinalis: insights into chordate and vertebrate origins.</title>
        <authorList>
            <person name="Dehal P."/>
            <person name="Satou Y."/>
            <person name="Campbell R.K."/>
            <person name="Chapman J."/>
            <person name="Degnan B."/>
            <person name="De Tomaso A."/>
            <person name="Davidson B."/>
            <person name="Di Gregorio A."/>
            <person name="Gelpke M."/>
            <person name="Goodstein D.M."/>
            <person name="Harafuji N."/>
            <person name="Hastings K.E."/>
            <person name="Ho I."/>
            <person name="Hotta K."/>
            <person name="Huang W."/>
            <person name="Kawashima T."/>
            <person name="Lemaire P."/>
            <person name="Martinez D."/>
            <person name="Meinertzhagen I.A."/>
            <person name="Necula S."/>
            <person name="Nonaka M."/>
            <person name="Putnam N."/>
            <person name="Rash S."/>
            <person name="Saiga H."/>
            <person name="Satake M."/>
            <person name="Terry A."/>
            <person name="Yamada L."/>
            <person name="Wang H.G."/>
            <person name="Awazu S."/>
            <person name="Azumi K."/>
            <person name="Boore J."/>
            <person name="Branno M."/>
            <person name="Chin-Bow S."/>
            <person name="DeSantis R."/>
            <person name="Doyle S."/>
            <person name="Francino P."/>
            <person name="Keys D.N."/>
            <person name="Haga S."/>
            <person name="Hayashi H."/>
            <person name="Hino K."/>
            <person name="Imai K.S."/>
            <person name="Inaba K."/>
            <person name="Kano S."/>
            <person name="Kobayashi K."/>
            <person name="Kobayashi M."/>
            <person name="Lee B.I."/>
            <person name="Makabe K.W."/>
            <person name="Manohar C."/>
            <person name="Matassi G."/>
            <person name="Medina M."/>
            <person name="Mochizuki Y."/>
            <person name="Mount S."/>
            <person name="Morishita T."/>
            <person name="Miura S."/>
            <person name="Nakayama A."/>
            <person name="Nishizaka S."/>
            <person name="Nomoto H."/>
            <person name="Ohta F."/>
            <person name="Oishi K."/>
            <person name="Rigoutsos I."/>
            <person name="Sano M."/>
            <person name="Sasaki A."/>
            <person name="Sasakura Y."/>
            <person name="Shoguchi E."/>
            <person name="Shin-i T."/>
            <person name="Spagnuolo A."/>
            <person name="Stainier D."/>
            <person name="Suzuki M.M."/>
            <person name="Tassy O."/>
            <person name="Takatori N."/>
            <person name="Tokuoka M."/>
            <person name="Yagi K."/>
            <person name="Yoshizaki F."/>
            <person name="Wada S."/>
            <person name="Zhang C."/>
            <person name="Hyatt P.D."/>
            <person name="Larimer F."/>
            <person name="Detter C."/>
            <person name="Doggett N."/>
            <person name="Glavina T."/>
            <person name="Hawkins T."/>
            <person name="Richardson P."/>
            <person name="Lucas S."/>
            <person name="Kohara Y."/>
            <person name="Levine M."/>
            <person name="Satoh N."/>
            <person name="Rokhsar D.S."/>
        </authorList>
    </citation>
    <scope>NUCLEOTIDE SEQUENCE [LARGE SCALE GENOMIC DNA]</scope>
</reference>
<evidence type="ECO:0000256" key="8">
    <source>
        <dbReference type="RuleBase" id="RU000461"/>
    </source>
</evidence>
<dbReference type="GO" id="GO:0005506">
    <property type="term" value="F:iron ion binding"/>
    <property type="evidence" value="ECO:0007669"/>
    <property type="project" value="InterPro"/>
</dbReference>
<keyword evidence="9" id="KW-0812">Transmembrane</keyword>
<gene>
    <name evidence="10" type="primary">LOC100181843</name>
</gene>
<reference evidence="10" key="2">
    <citation type="journal article" date="2008" name="Genome Biol.">
        <title>Improved genome assembly and evidence-based global gene model set for the chordate Ciona intestinalis: new insight into intron and operon populations.</title>
        <authorList>
            <person name="Satou Y."/>
            <person name="Mineta K."/>
            <person name="Ogasawara M."/>
            <person name="Sasakura Y."/>
            <person name="Shoguchi E."/>
            <person name="Ueno K."/>
            <person name="Yamada L."/>
            <person name="Matsumoto J."/>
            <person name="Wasserscheid J."/>
            <person name="Dewar K."/>
            <person name="Wiley G.B."/>
            <person name="Macmil S.L."/>
            <person name="Roe B.A."/>
            <person name="Zeller R.W."/>
            <person name="Hastings K.E."/>
            <person name="Lemaire P."/>
            <person name="Lindquist E."/>
            <person name="Endo T."/>
            <person name="Hotta K."/>
            <person name="Inaba K."/>
        </authorList>
    </citation>
    <scope>NUCLEOTIDE SEQUENCE [LARGE SCALE GENOMIC DNA]</scope>
    <source>
        <strain evidence="10">wild type</strain>
    </source>
</reference>
<dbReference type="InterPro" id="IPR002401">
    <property type="entry name" value="Cyt_P450_E_grp-I"/>
</dbReference>
<dbReference type="InterPro" id="IPR017972">
    <property type="entry name" value="Cyt_P450_CS"/>
</dbReference>
<dbReference type="InParanoid" id="H2Y0X8"/>
<reference evidence="10" key="4">
    <citation type="submission" date="2025-09" db="UniProtKB">
        <authorList>
            <consortium name="Ensembl"/>
        </authorList>
    </citation>
    <scope>IDENTIFICATION</scope>
</reference>
<dbReference type="GeneTree" id="ENSGT00950000183037"/>
<dbReference type="Pfam" id="PF00067">
    <property type="entry name" value="p450"/>
    <property type="match status" value="1"/>
</dbReference>
<name>H2Y0X8_CIOIN</name>
<comment type="cofactor">
    <cofactor evidence="7">
        <name>heme</name>
        <dbReference type="ChEBI" id="CHEBI:30413"/>
    </cofactor>
</comment>
<dbReference type="InterPro" id="IPR001128">
    <property type="entry name" value="Cyt_P450"/>
</dbReference>
<evidence type="ECO:0000256" key="6">
    <source>
        <dbReference type="ARBA" id="ARBA00023033"/>
    </source>
</evidence>